<proteinExistence type="predicted"/>
<evidence type="ECO:0000313" key="1">
    <source>
        <dbReference type="EMBL" id="PRH79656.1"/>
    </source>
</evidence>
<protein>
    <submittedName>
        <fullName evidence="1">Uncharacterized protein</fullName>
    </submittedName>
</protein>
<dbReference type="EMBL" id="PVLV01000107">
    <property type="protein sequence ID" value="PRH79656.1"/>
    <property type="molecule type" value="Genomic_DNA"/>
</dbReference>
<evidence type="ECO:0000313" key="2">
    <source>
        <dbReference type="Proteomes" id="UP000239322"/>
    </source>
</evidence>
<sequence>MPHRISAARAAQRRAARAALHRGMTHPVTRMLLAAAALAAAAAWEAGHRVIDLHHSAPAPSRKGRRG</sequence>
<accession>A0A2S9PZ09</accession>
<reference evidence="1 2" key="1">
    <citation type="submission" date="2018-03" db="EMBL/GenBank/DDBJ databases">
        <title>Novel Streptomyces sp. from soil.</title>
        <authorList>
            <person name="Tan G.Y.A."/>
            <person name="Lee Z.Y."/>
        </authorList>
    </citation>
    <scope>NUCLEOTIDE SEQUENCE [LARGE SCALE GENOMIC DNA]</scope>
    <source>
        <strain evidence="1 2">ST5x</strain>
    </source>
</reference>
<comment type="caution">
    <text evidence="1">The sequence shown here is derived from an EMBL/GenBank/DDBJ whole genome shotgun (WGS) entry which is preliminary data.</text>
</comment>
<dbReference type="Proteomes" id="UP000239322">
    <property type="component" value="Unassembled WGS sequence"/>
</dbReference>
<name>A0A2S9PZ09_9ACTN</name>
<gene>
    <name evidence="1" type="ORF">C6N75_08465</name>
</gene>
<keyword evidence="2" id="KW-1185">Reference proteome</keyword>
<organism evidence="1 2">
    <name type="scientific">Streptomyces solincola</name>
    <dbReference type="NCBI Taxonomy" id="2100817"/>
    <lineage>
        <taxon>Bacteria</taxon>
        <taxon>Bacillati</taxon>
        <taxon>Actinomycetota</taxon>
        <taxon>Actinomycetes</taxon>
        <taxon>Kitasatosporales</taxon>
        <taxon>Streptomycetaceae</taxon>
        <taxon>Streptomyces</taxon>
    </lineage>
</organism>
<dbReference type="AlphaFoldDB" id="A0A2S9PZ09"/>